<proteinExistence type="predicted"/>
<dbReference type="Proteomes" id="UP000033428">
    <property type="component" value="Unassembled WGS sequence"/>
</dbReference>
<name>A0A0F0CUB2_9BACT</name>
<gene>
    <name evidence="1" type="ORF">OMAG_001018</name>
</gene>
<sequence>MPNEVSVMSIDMEDATPTAKGKYVPHIATDTILRLYALHTLGLGIKTDGSLGKSPVLAGETLKHAEVVRAGGEKPLIQEKDADILDNLKVKISPSMLYNSKQSDNLKTETLEEIFDKISKKGNIPITVKKELYPIGVMEAPAVKASLSRDAKEVNISIHNDFDRYLKSIGKHDVKLGYQFSDGKTRTVTLAESLAYRVALHEINLEGREEGKGHFYRDGDKIEYTQDEEITNLTARRYGIINDAAWLWFICSYMLNDETRFDNEKLSDQMDFIMFSARDGYNNFIGKTEFPRLFNNIESYKEAKRIVLSFNKSYFLDRGDKGMEIVPEKIAREDLSVIEDIDRVKKDIVEIDLAKEEKIIKEVSDAFYSQVADYKEKVTVYIPQRMKFSTSEEANYVKQLKKAYPGVSFKYYSKEAFDLIKVENNVSVIMFASELNKLGELSSSGNEHAREVLEKVKILPIDDSKVKDLSSEVLVKNGMELTATGVMLAYITDADIQGRTGKAEALLRAIHVLTGKQDINITNLSDLVRLGVGEDGKTRLVNLLQKLLLTVPMERADTGNLNAFRKIYWSA</sequence>
<protein>
    <submittedName>
        <fullName evidence="1">Uncharacterized protein</fullName>
    </submittedName>
</protein>
<organism evidence="1 2">
    <name type="scientific">Candidatus Omnitrophus magneticus</name>
    <dbReference type="NCBI Taxonomy" id="1609969"/>
    <lineage>
        <taxon>Bacteria</taxon>
        <taxon>Pseudomonadati</taxon>
        <taxon>Candidatus Omnitrophota</taxon>
        <taxon>Candidatus Omnitrophus</taxon>
    </lineage>
</organism>
<evidence type="ECO:0000313" key="2">
    <source>
        <dbReference type="Proteomes" id="UP000033428"/>
    </source>
</evidence>
<dbReference type="EMBL" id="JYNY01000221">
    <property type="protein sequence ID" value="KJJ85126.1"/>
    <property type="molecule type" value="Genomic_DNA"/>
</dbReference>
<evidence type="ECO:0000313" key="1">
    <source>
        <dbReference type="EMBL" id="KJJ85126.1"/>
    </source>
</evidence>
<comment type="caution">
    <text evidence="1">The sequence shown here is derived from an EMBL/GenBank/DDBJ whole genome shotgun (WGS) entry which is preliminary data.</text>
</comment>
<reference evidence="1 2" key="1">
    <citation type="submission" date="2015-02" db="EMBL/GenBank/DDBJ databases">
        <title>Single-cell genomics of uncultivated deep-branching MTB reveals a conserved set of magnetosome genes.</title>
        <authorList>
            <person name="Kolinko S."/>
            <person name="Richter M."/>
            <person name="Glockner F.O."/>
            <person name="Brachmann A."/>
            <person name="Schuler D."/>
        </authorList>
    </citation>
    <scope>NUCLEOTIDE SEQUENCE [LARGE SCALE GENOMIC DNA]</scope>
    <source>
        <strain evidence="1">SKK-01</strain>
    </source>
</reference>
<keyword evidence="2" id="KW-1185">Reference proteome</keyword>
<dbReference type="AlphaFoldDB" id="A0A0F0CUB2"/>
<accession>A0A0F0CUB2</accession>